<accession>A0ABR5V5Y4</accession>
<organism evidence="1 2">
    <name type="scientific">Corynebacterium simulans</name>
    <dbReference type="NCBI Taxonomy" id="146827"/>
    <lineage>
        <taxon>Bacteria</taxon>
        <taxon>Bacillati</taxon>
        <taxon>Actinomycetota</taxon>
        <taxon>Actinomycetes</taxon>
        <taxon>Mycobacteriales</taxon>
        <taxon>Corynebacteriaceae</taxon>
        <taxon>Corynebacterium</taxon>
    </lineage>
</organism>
<dbReference type="Gene3D" id="3.40.50.300">
    <property type="entry name" value="P-loop containing nucleotide triphosphate hydrolases"/>
    <property type="match status" value="1"/>
</dbReference>
<dbReference type="InterPro" id="IPR005021">
    <property type="entry name" value="Terminase_largesu-like"/>
</dbReference>
<reference evidence="1 2" key="1">
    <citation type="journal article" date="2016" name="Int. J. Syst. Evol. Microbiol.">
        <title>Resolving the Complexity of Human Skin Metagenomes Using Single-Molecule Sequencing.</title>
        <authorList>
            <consortium name="NISC Comparative Sequencing Program"/>
            <person name="Tsai Y.C."/>
            <person name="Conlan S."/>
            <person name="Deming C."/>
            <person name="Segre J.A."/>
            <person name="Kong H.H."/>
            <person name="Korlach J."/>
            <person name="Oh J."/>
        </authorList>
    </citation>
    <scope>NUCLEOTIDE SEQUENCE [LARGE SCALE GENOMIC DNA]</scope>
    <source>
        <strain evidence="1 2">1B08</strain>
    </source>
</reference>
<dbReference type="PANTHER" id="PTHR41287">
    <property type="match status" value="1"/>
</dbReference>
<protein>
    <submittedName>
        <fullName evidence="1">Phage Terminase family protein</fullName>
    </submittedName>
</protein>
<comment type="caution">
    <text evidence="1">The sequence shown here is derived from an EMBL/GenBank/DDBJ whole genome shotgun (WGS) entry which is preliminary data.</text>
</comment>
<keyword evidence="2" id="KW-1185">Reference proteome</keyword>
<evidence type="ECO:0000313" key="2">
    <source>
        <dbReference type="Proteomes" id="UP000070339"/>
    </source>
</evidence>
<gene>
    <name evidence="1" type="ORF">WM41_2494</name>
</gene>
<evidence type="ECO:0000313" key="1">
    <source>
        <dbReference type="EMBL" id="KXU16879.1"/>
    </source>
</evidence>
<sequence length="505" mass="56630">MAPLVGSTVPRVFTPPLRELTPETSWGFDVVWFAREILRQPLSPWQEWLAIHCLELMPQEQVKELYPDDPSVWDEEIPRFKTILVLVARQNGKTHFAKVLIKWALFRKRLKYILGAAQTKNDAYELWEDVEKECDENPRLKKRMKRTSFAHGFEALRSNWGVYRIAGLDRKAGRGKTANMLYLDELREHKDWAGWSALSSTTNSPLIGFNVATSNAGDARSVVLRHLRDTASKAIREKRTDRATLFMAEWSADPDLDPSDKQGWAQANPDLGSSRLTVRDIQAEFDTKTEAEFRTENLCQWVDVLAPSKFPEGSWASCLDSESRRAPGAKVHVGLDVAVDLKAAHIVGAMKRPDGLWHIELLASRPGIDWVTGWMEQRKESADWFDGEVAVQARGAPVGTLIPRLREAGLTVREWAGPDLTQGTLAFYDLVAQSKLRHRGQPALDAAATGAQDRRAGDAFMWDRSKSVGDVAPIVAATAAVWLASQPEIEPPKQSAYETADLMIL</sequence>
<dbReference type="Proteomes" id="UP000070339">
    <property type="component" value="Unassembled WGS sequence"/>
</dbReference>
<dbReference type="PANTHER" id="PTHR41287:SF1">
    <property type="entry name" value="PROTEIN YMFN"/>
    <property type="match status" value="1"/>
</dbReference>
<dbReference type="RefSeq" id="WP_061925953.1">
    <property type="nucleotide sequence ID" value="NZ_LTEB01000050.1"/>
</dbReference>
<dbReference type="InterPro" id="IPR027417">
    <property type="entry name" value="P-loop_NTPase"/>
</dbReference>
<dbReference type="EMBL" id="LTEB01000050">
    <property type="protein sequence ID" value="KXU16879.1"/>
    <property type="molecule type" value="Genomic_DNA"/>
</dbReference>
<proteinExistence type="predicted"/>
<name>A0ABR5V5Y4_9CORY</name>